<dbReference type="InterPro" id="IPR012340">
    <property type="entry name" value="NA-bd_OB-fold"/>
</dbReference>
<dbReference type="EnsemblMetazoa" id="XM_038206438.1">
    <property type="protein sequence ID" value="XP_038062366.1"/>
    <property type="gene ID" value="LOC119732834"/>
</dbReference>
<dbReference type="AlphaFoldDB" id="A0A914AFT3"/>
<evidence type="ECO:0008006" key="3">
    <source>
        <dbReference type="Google" id="ProtNLM"/>
    </source>
</evidence>
<dbReference type="SUPFAM" id="SSF50249">
    <property type="entry name" value="Nucleic acid-binding proteins"/>
    <property type="match status" value="1"/>
</dbReference>
<sequence length="200" mass="21746">MASVTVKVLNEPKARGKAVMCSVITNAHSFGDIVMFGADVRDRFESRLIRGRFYRLVSVTTVPKDGGRVSIKLSSKTRVFATVPFDVPGEMEDMFYNAPEMAIGDVLGCSESKRVTIVGRVKTVSPVKEGGSWTRKEVCVADLSGRQAVTVNLWGEQSQLAADVNDVVRVTNCEAVEYRDAVSLNGTQETHILVGGNALF</sequence>
<dbReference type="OMA" id="TCEISAF"/>
<dbReference type="OrthoDB" id="10401725at2759"/>
<evidence type="ECO:0000313" key="1">
    <source>
        <dbReference type="EnsemblMetazoa" id="XP_038062366.1"/>
    </source>
</evidence>
<dbReference type="Gene3D" id="2.40.50.140">
    <property type="entry name" value="Nucleic acid-binding proteins"/>
    <property type="match status" value="1"/>
</dbReference>
<proteinExistence type="predicted"/>
<protein>
    <recommendedName>
        <fullName evidence="3">Replication protein A OB domain-containing protein</fullName>
    </recommendedName>
</protein>
<dbReference type="Proteomes" id="UP000887568">
    <property type="component" value="Unplaced"/>
</dbReference>
<name>A0A914AFT3_PATMI</name>
<keyword evidence="2" id="KW-1185">Reference proteome</keyword>
<accession>A0A914AFT3</accession>
<evidence type="ECO:0000313" key="2">
    <source>
        <dbReference type="Proteomes" id="UP000887568"/>
    </source>
</evidence>
<reference evidence="1" key="1">
    <citation type="submission" date="2022-11" db="UniProtKB">
        <authorList>
            <consortium name="EnsemblMetazoa"/>
        </authorList>
    </citation>
    <scope>IDENTIFICATION</scope>
</reference>
<dbReference type="GeneID" id="119732834"/>
<organism evidence="1 2">
    <name type="scientific">Patiria miniata</name>
    <name type="common">Bat star</name>
    <name type="synonym">Asterina miniata</name>
    <dbReference type="NCBI Taxonomy" id="46514"/>
    <lineage>
        <taxon>Eukaryota</taxon>
        <taxon>Metazoa</taxon>
        <taxon>Echinodermata</taxon>
        <taxon>Eleutherozoa</taxon>
        <taxon>Asterozoa</taxon>
        <taxon>Asteroidea</taxon>
        <taxon>Valvatacea</taxon>
        <taxon>Valvatida</taxon>
        <taxon>Asterinidae</taxon>
        <taxon>Patiria</taxon>
    </lineage>
</organism>
<dbReference type="RefSeq" id="XP_038062366.1">
    <property type="nucleotide sequence ID" value="XM_038206438.1"/>
</dbReference>